<accession>A0A9P8TMK5</accession>
<reference evidence="1" key="2">
    <citation type="submission" date="2021-01" db="EMBL/GenBank/DDBJ databases">
        <authorList>
            <person name="Schikora-Tamarit M.A."/>
        </authorList>
    </citation>
    <scope>NUCLEOTIDE SEQUENCE</scope>
    <source>
        <strain evidence="1">CBS2887</strain>
    </source>
</reference>
<sequence length="162" mass="17663">MTMISGSIDLSISCTLVDLILDFSTPYFFFLPPLEPGPDTGSESTLNVDTILLSKLSSELPCPEALRCVSVLLLVAVQDLLGLPRRLDPSLEPGFTITRLTLELLSLTSFCFGSTALMDEEDLEEGMSPPRTFELWSNTEFSWSCISSSSSSSSSLSNFKAF</sequence>
<evidence type="ECO:0000313" key="1">
    <source>
        <dbReference type="EMBL" id="KAH3683826.1"/>
    </source>
</evidence>
<dbReference type="EMBL" id="JAEUBG010002926">
    <property type="protein sequence ID" value="KAH3683826.1"/>
    <property type="molecule type" value="Genomic_DNA"/>
</dbReference>
<keyword evidence="2" id="KW-1185">Reference proteome</keyword>
<gene>
    <name evidence="1" type="ORF">WICPIJ_005200</name>
</gene>
<protein>
    <submittedName>
        <fullName evidence="1">Uncharacterized protein</fullName>
    </submittedName>
</protein>
<name>A0A9P8TMK5_WICPI</name>
<reference evidence="1" key="1">
    <citation type="journal article" date="2021" name="Open Biol.">
        <title>Shared evolutionary footprints suggest mitochondrial oxidative damage underlies multiple complex I losses in fungi.</title>
        <authorList>
            <person name="Schikora-Tamarit M.A."/>
            <person name="Marcet-Houben M."/>
            <person name="Nosek J."/>
            <person name="Gabaldon T."/>
        </authorList>
    </citation>
    <scope>NUCLEOTIDE SEQUENCE</scope>
    <source>
        <strain evidence="1">CBS2887</strain>
    </source>
</reference>
<organism evidence="1 2">
    <name type="scientific">Wickerhamomyces pijperi</name>
    <name type="common">Yeast</name>
    <name type="synonym">Pichia pijperi</name>
    <dbReference type="NCBI Taxonomy" id="599730"/>
    <lineage>
        <taxon>Eukaryota</taxon>
        <taxon>Fungi</taxon>
        <taxon>Dikarya</taxon>
        <taxon>Ascomycota</taxon>
        <taxon>Saccharomycotina</taxon>
        <taxon>Saccharomycetes</taxon>
        <taxon>Phaffomycetales</taxon>
        <taxon>Wickerhamomycetaceae</taxon>
        <taxon>Wickerhamomyces</taxon>
    </lineage>
</organism>
<comment type="caution">
    <text evidence="1">The sequence shown here is derived from an EMBL/GenBank/DDBJ whole genome shotgun (WGS) entry which is preliminary data.</text>
</comment>
<evidence type="ECO:0000313" key="2">
    <source>
        <dbReference type="Proteomes" id="UP000774326"/>
    </source>
</evidence>
<proteinExistence type="predicted"/>
<dbReference type="Proteomes" id="UP000774326">
    <property type="component" value="Unassembled WGS sequence"/>
</dbReference>
<dbReference type="AlphaFoldDB" id="A0A9P8TMK5"/>